<keyword evidence="1" id="KW-0547">Nucleotide-binding</keyword>
<accession>A0ABW4Q5X4</accession>
<dbReference type="InterPro" id="IPR050625">
    <property type="entry name" value="ParA/MinD_ATPase"/>
</dbReference>
<dbReference type="Gene3D" id="3.40.50.300">
    <property type="entry name" value="P-loop containing nucleotide triphosphate hydrolases"/>
    <property type="match status" value="1"/>
</dbReference>
<evidence type="ECO:0000256" key="2">
    <source>
        <dbReference type="ARBA" id="ARBA00022840"/>
    </source>
</evidence>
<reference evidence="5" key="1">
    <citation type="journal article" date="2019" name="Int. J. Syst. Evol. Microbiol.">
        <title>The Global Catalogue of Microorganisms (GCM) 10K type strain sequencing project: providing services to taxonomists for standard genome sequencing and annotation.</title>
        <authorList>
            <consortium name="The Broad Institute Genomics Platform"/>
            <consortium name="The Broad Institute Genome Sequencing Center for Infectious Disease"/>
            <person name="Wu L."/>
            <person name="Ma J."/>
        </authorList>
    </citation>
    <scope>NUCLEOTIDE SEQUENCE [LARGE SCALE GENOMIC DNA]</scope>
    <source>
        <strain evidence="5">JCM 11496</strain>
    </source>
</reference>
<dbReference type="Pfam" id="PF26563">
    <property type="entry name" value="Rv3660c_N"/>
    <property type="match status" value="1"/>
</dbReference>
<dbReference type="NCBIfam" id="TIGR03815">
    <property type="entry name" value="CpaE_hom_Actino"/>
    <property type="match status" value="1"/>
</dbReference>
<gene>
    <name evidence="4" type="primary">ssd</name>
    <name evidence="4" type="ORF">ACFSFX_06140</name>
</gene>
<keyword evidence="5" id="KW-1185">Reference proteome</keyword>
<keyword evidence="2" id="KW-0067">ATP-binding</keyword>
<comment type="caution">
    <text evidence="4">The sequence shown here is derived from an EMBL/GenBank/DDBJ whole genome shotgun (WGS) entry which is preliminary data.</text>
</comment>
<protein>
    <submittedName>
        <fullName evidence="4">Septum site-determining protein Ssd</fullName>
    </submittedName>
</protein>
<organism evidence="4 5">
    <name type="scientific">Arthrobacter flavus</name>
    <dbReference type="NCBI Taxonomy" id="95172"/>
    <lineage>
        <taxon>Bacteria</taxon>
        <taxon>Bacillati</taxon>
        <taxon>Actinomycetota</taxon>
        <taxon>Actinomycetes</taxon>
        <taxon>Micrococcales</taxon>
        <taxon>Micrococcaceae</taxon>
        <taxon>Arthrobacter</taxon>
    </lineage>
</organism>
<dbReference type="SUPFAM" id="SSF52540">
    <property type="entry name" value="P-loop containing nucleoside triphosphate hydrolases"/>
    <property type="match status" value="1"/>
</dbReference>
<dbReference type="PANTHER" id="PTHR43384">
    <property type="entry name" value="SEPTUM SITE-DETERMINING PROTEIN MIND HOMOLOG, CHLOROPLASTIC-RELATED"/>
    <property type="match status" value="1"/>
</dbReference>
<sequence>MTEGRPWLPVSGRAGLALVTSSQRIRDETARVAAAAGLELTVATTLPEARQLHPAALLVGSDSAAHGSVADGELILVGLSGEDSAVWQTATRFNASQVALLPAAAGWLVERLAGLRARGPRGHVLGVMGCSGGVGASSLSCWLALAAARSGRSCLLLDGDCAGGGLDLALSESLSGIRWEDLGEVSGTLNPDQLMDALPVVSGVSVLAMGGSPATEAGILGSSAVKSVLDAVRSGFDLTIADLPSGWPWGGPLLSFCDELVLLVPGRRRPIAVAHSIVQQTQFLPVGLVARGPFGEGLDSHRVAELVGGPLTGHLPQLRGVATAERQGRLLAMGKQRPVRVLTAQALATVPFRTAEPRP</sequence>
<dbReference type="InterPro" id="IPR022521">
    <property type="entry name" value="Rv3660c"/>
</dbReference>
<dbReference type="InterPro" id="IPR027417">
    <property type="entry name" value="P-loop_NTPase"/>
</dbReference>
<dbReference type="InterPro" id="IPR033756">
    <property type="entry name" value="YlxH/NBP35"/>
</dbReference>
<dbReference type="EMBL" id="JBHUGA010000011">
    <property type="protein sequence ID" value="MFD1846175.1"/>
    <property type="molecule type" value="Genomic_DNA"/>
</dbReference>
<dbReference type="RefSeq" id="WP_343880033.1">
    <property type="nucleotide sequence ID" value="NZ_BAAAIJ010000047.1"/>
</dbReference>
<name>A0ABW4Q5X4_9MICC</name>
<evidence type="ECO:0000313" key="5">
    <source>
        <dbReference type="Proteomes" id="UP001597307"/>
    </source>
</evidence>
<dbReference type="Proteomes" id="UP001597307">
    <property type="component" value="Unassembled WGS sequence"/>
</dbReference>
<evidence type="ECO:0000313" key="4">
    <source>
        <dbReference type="EMBL" id="MFD1846175.1"/>
    </source>
</evidence>
<dbReference type="Pfam" id="PF10609">
    <property type="entry name" value="ParA"/>
    <property type="match status" value="1"/>
</dbReference>
<dbReference type="PANTHER" id="PTHR43384:SF11">
    <property type="entry name" value="SEPTUM SITE DETERMINING PROTEIN"/>
    <property type="match status" value="1"/>
</dbReference>
<evidence type="ECO:0000256" key="1">
    <source>
        <dbReference type="ARBA" id="ARBA00022741"/>
    </source>
</evidence>
<evidence type="ECO:0000259" key="3">
    <source>
        <dbReference type="Pfam" id="PF26563"/>
    </source>
</evidence>
<dbReference type="InterPro" id="IPR059050">
    <property type="entry name" value="Rv3660c_N"/>
</dbReference>
<feature type="domain" description="Rv3660c-like CheY-like N-terminal" evidence="3">
    <location>
        <begin position="19"/>
        <end position="120"/>
    </location>
</feature>
<proteinExistence type="predicted"/>